<comment type="caution">
    <text evidence="1">The sequence shown here is derived from an EMBL/GenBank/DDBJ whole genome shotgun (WGS) entry which is preliminary data.</text>
</comment>
<reference evidence="2" key="1">
    <citation type="journal article" date="2019" name="Int. J. Syst. Evol. Microbiol.">
        <title>The Global Catalogue of Microorganisms (GCM) 10K type strain sequencing project: providing services to taxonomists for standard genome sequencing and annotation.</title>
        <authorList>
            <consortium name="The Broad Institute Genomics Platform"/>
            <consortium name="The Broad Institute Genome Sequencing Center for Infectious Disease"/>
            <person name="Wu L."/>
            <person name="Ma J."/>
        </authorList>
    </citation>
    <scope>NUCLEOTIDE SEQUENCE [LARGE SCALE GENOMIC DNA]</scope>
    <source>
        <strain evidence="2">JCM 6835</strain>
    </source>
</reference>
<sequence>MRDRDAKESSGGATVQKIYNINITAAPTVPTEEQLRKQLSYADTLYE</sequence>
<name>A0ABP6FFD4_9ACTN</name>
<keyword evidence="2" id="KW-1185">Reference proteome</keyword>
<gene>
    <name evidence="1" type="ORF">GCM10010412_081500</name>
</gene>
<evidence type="ECO:0000313" key="2">
    <source>
        <dbReference type="Proteomes" id="UP001501666"/>
    </source>
</evidence>
<proteinExistence type="predicted"/>
<evidence type="ECO:0000313" key="1">
    <source>
        <dbReference type="EMBL" id="GAA2691335.1"/>
    </source>
</evidence>
<protein>
    <submittedName>
        <fullName evidence="1">Uncharacterized protein</fullName>
    </submittedName>
</protein>
<organism evidence="1 2">
    <name type="scientific">Nonomuraea recticatena</name>
    <dbReference type="NCBI Taxonomy" id="46178"/>
    <lineage>
        <taxon>Bacteria</taxon>
        <taxon>Bacillati</taxon>
        <taxon>Actinomycetota</taxon>
        <taxon>Actinomycetes</taxon>
        <taxon>Streptosporangiales</taxon>
        <taxon>Streptosporangiaceae</taxon>
        <taxon>Nonomuraea</taxon>
    </lineage>
</organism>
<dbReference type="Proteomes" id="UP001501666">
    <property type="component" value="Unassembled WGS sequence"/>
</dbReference>
<dbReference type="RefSeq" id="WP_346154303.1">
    <property type="nucleotide sequence ID" value="NZ_BAAATE010000033.1"/>
</dbReference>
<accession>A0ABP6FFD4</accession>
<dbReference type="EMBL" id="BAAATE010000033">
    <property type="protein sequence ID" value="GAA2691335.1"/>
    <property type="molecule type" value="Genomic_DNA"/>
</dbReference>